<dbReference type="OrthoDB" id="9801163at2"/>
<dbReference type="Pfam" id="PF00528">
    <property type="entry name" value="BPD_transp_1"/>
    <property type="match status" value="1"/>
</dbReference>
<evidence type="ECO:0000256" key="4">
    <source>
        <dbReference type="ARBA" id="ARBA00022692"/>
    </source>
</evidence>
<proteinExistence type="inferred from homology"/>
<accession>A0A0E9M1D0</accession>
<dbReference type="PANTHER" id="PTHR47737:SF1">
    <property type="entry name" value="GLYCINE BETAINE_PROLINE BETAINE TRANSPORT SYSTEM PERMEASE PROTEIN PROW"/>
    <property type="match status" value="1"/>
</dbReference>
<feature type="domain" description="ABC transmembrane type-1" evidence="8">
    <location>
        <begin position="101"/>
        <end position="280"/>
    </location>
</feature>
<name>A0A0E9M1D0_9BACT</name>
<evidence type="ECO:0000313" key="10">
    <source>
        <dbReference type="Proteomes" id="UP000032900"/>
    </source>
</evidence>
<keyword evidence="6 7" id="KW-0472">Membrane</keyword>
<evidence type="ECO:0000256" key="6">
    <source>
        <dbReference type="ARBA" id="ARBA00023136"/>
    </source>
</evidence>
<keyword evidence="10" id="KW-1185">Reference proteome</keyword>
<dbReference type="CDD" id="cd06261">
    <property type="entry name" value="TM_PBP2"/>
    <property type="match status" value="1"/>
</dbReference>
<evidence type="ECO:0000313" key="9">
    <source>
        <dbReference type="EMBL" id="GAO31363.1"/>
    </source>
</evidence>
<gene>
    <name evidence="9" type="ORF">JCM15548_13716</name>
</gene>
<keyword evidence="2 7" id="KW-0813">Transport</keyword>
<feature type="transmembrane region" description="Helical" evidence="7">
    <location>
        <begin position="148"/>
        <end position="175"/>
    </location>
</feature>
<evidence type="ECO:0000256" key="7">
    <source>
        <dbReference type="RuleBase" id="RU363032"/>
    </source>
</evidence>
<dbReference type="EMBL" id="BAZW01000045">
    <property type="protein sequence ID" value="GAO31363.1"/>
    <property type="molecule type" value="Genomic_DNA"/>
</dbReference>
<keyword evidence="3" id="KW-1003">Cell membrane</keyword>
<dbReference type="InterPro" id="IPR035906">
    <property type="entry name" value="MetI-like_sf"/>
</dbReference>
<dbReference type="GO" id="GO:0031460">
    <property type="term" value="P:glycine betaine transport"/>
    <property type="evidence" value="ECO:0007669"/>
    <property type="project" value="TreeGrafter"/>
</dbReference>
<reference evidence="9 10" key="1">
    <citation type="journal article" date="2015" name="Microbes Environ.">
        <title>Distribution and evolution of nitrogen fixation genes in the phylum bacteroidetes.</title>
        <authorList>
            <person name="Inoue J."/>
            <person name="Oshima K."/>
            <person name="Suda W."/>
            <person name="Sakamoto M."/>
            <person name="Iino T."/>
            <person name="Noda S."/>
            <person name="Hongoh Y."/>
            <person name="Hattori M."/>
            <person name="Ohkuma M."/>
        </authorList>
    </citation>
    <scope>NUCLEOTIDE SEQUENCE [LARGE SCALE GENOMIC DNA]</scope>
    <source>
        <strain evidence="9">JCM 15548</strain>
    </source>
</reference>
<dbReference type="PROSITE" id="PS50928">
    <property type="entry name" value="ABC_TM1"/>
    <property type="match status" value="1"/>
</dbReference>
<dbReference type="PANTHER" id="PTHR47737">
    <property type="entry name" value="GLYCINE BETAINE/PROLINE BETAINE TRANSPORT SYSTEM PERMEASE PROTEIN PROW"/>
    <property type="match status" value="1"/>
</dbReference>
<evidence type="ECO:0000256" key="3">
    <source>
        <dbReference type="ARBA" id="ARBA00022475"/>
    </source>
</evidence>
<comment type="similarity">
    <text evidence="7">Belongs to the binding-protein-dependent transport system permease family.</text>
</comment>
<evidence type="ECO:0000256" key="2">
    <source>
        <dbReference type="ARBA" id="ARBA00022448"/>
    </source>
</evidence>
<dbReference type="GO" id="GO:0015226">
    <property type="term" value="F:carnitine transmembrane transporter activity"/>
    <property type="evidence" value="ECO:0007669"/>
    <property type="project" value="TreeGrafter"/>
</dbReference>
<keyword evidence="5 7" id="KW-1133">Transmembrane helix</keyword>
<dbReference type="SUPFAM" id="SSF161098">
    <property type="entry name" value="MetI-like"/>
    <property type="match status" value="1"/>
</dbReference>
<dbReference type="Proteomes" id="UP000032900">
    <property type="component" value="Unassembled WGS sequence"/>
</dbReference>
<dbReference type="RefSeq" id="WP_062127425.1">
    <property type="nucleotide sequence ID" value="NZ_BAZW01000045.1"/>
</dbReference>
<evidence type="ECO:0000259" key="8">
    <source>
        <dbReference type="PROSITE" id="PS50928"/>
    </source>
</evidence>
<dbReference type="STRING" id="1236989.JCM15548_13716"/>
<dbReference type="FunFam" id="1.10.3720.10:FF:000001">
    <property type="entry name" value="Glycine betaine ABC transporter, permease"/>
    <property type="match status" value="1"/>
</dbReference>
<organism evidence="9 10">
    <name type="scientific">Geofilum rubicundum JCM 15548</name>
    <dbReference type="NCBI Taxonomy" id="1236989"/>
    <lineage>
        <taxon>Bacteria</taxon>
        <taxon>Pseudomonadati</taxon>
        <taxon>Bacteroidota</taxon>
        <taxon>Bacteroidia</taxon>
        <taxon>Marinilabiliales</taxon>
        <taxon>Marinilabiliaceae</taxon>
        <taxon>Geofilum</taxon>
    </lineage>
</organism>
<comment type="caution">
    <text evidence="9">The sequence shown here is derived from an EMBL/GenBank/DDBJ whole genome shotgun (WGS) entry which is preliminary data.</text>
</comment>
<keyword evidence="4 7" id="KW-0812">Transmembrane</keyword>
<sequence>MDKIIDLGTYIEKGINALESHLSFLWSAIDDGISWTVESMNDGLLAIPFWIIITLIALLGYYLSAGKKSFTREGFKKGIGIASFTILGFVLIYLMGYWKETIQTTTLVLVSSVIALIFGIPIGIWTARSHIADTVIRPILDFMQTMPAFVYLIPAIFFFSVGNSPGVIATVIFSLPPAVRLTKLGIHSVPPDVVEAGYAFGATEKQILYKIQLPLAMPTILAGVNQVILLSLSMVVIASMVGAKGLGSIVYQGIQQNDIAKGFESGLGIVILAIILDRITQSIGSKK</sequence>
<comment type="subcellular location">
    <subcellularLocation>
        <location evidence="1 7">Cell membrane</location>
        <topology evidence="1 7">Multi-pass membrane protein</topology>
    </subcellularLocation>
</comment>
<feature type="transmembrane region" description="Helical" evidence="7">
    <location>
        <begin position="220"/>
        <end position="243"/>
    </location>
</feature>
<dbReference type="GO" id="GO:0005275">
    <property type="term" value="F:amine transmembrane transporter activity"/>
    <property type="evidence" value="ECO:0007669"/>
    <property type="project" value="TreeGrafter"/>
</dbReference>
<dbReference type="GO" id="GO:0015871">
    <property type="term" value="P:choline transport"/>
    <property type="evidence" value="ECO:0007669"/>
    <property type="project" value="TreeGrafter"/>
</dbReference>
<feature type="transmembrane region" description="Helical" evidence="7">
    <location>
        <begin position="44"/>
        <end position="63"/>
    </location>
</feature>
<protein>
    <submittedName>
        <fullName evidence="9">Glycine betaine ABC transport system, permease protein OpuAB</fullName>
    </submittedName>
</protein>
<dbReference type="AlphaFoldDB" id="A0A0E9M1D0"/>
<dbReference type="Gene3D" id="1.10.3720.10">
    <property type="entry name" value="MetI-like"/>
    <property type="match status" value="1"/>
</dbReference>
<evidence type="ECO:0000256" key="5">
    <source>
        <dbReference type="ARBA" id="ARBA00022989"/>
    </source>
</evidence>
<dbReference type="InterPro" id="IPR000515">
    <property type="entry name" value="MetI-like"/>
</dbReference>
<evidence type="ECO:0000256" key="1">
    <source>
        <dbReference type="ARBA" id="ARBA00004651"/>
    </source>
</evidence>
<dbReference type="GO" id="GO:0043190">
    <property type="term" value="C:ATP-binding cassette (ABC) transporter complex"/>
    <property type="evidence" value="ECO:0007669"/>
    <property type="project" value="TreeGrafter"/>
</dbReference>
<feature type="transmembrane region" description="Helical" evidence="7">
    <location>
        <begin position="75"/>
        <end position="95"/>
    </location>
</feature>
<feature type="transmembrane region" description="Helical" evidence="7">
    <location>
        <begin position="107"/>
        <end position="127"/>
    </location>
</feature>